<name>A0A1W0D1X7_9NEIS</name>
<dbReference type="EMBL" id="MUKV01000009">
    <property type="protein sequence ID" value="OQS41016.1"/>
    <property type="molecule type" value="Genomic_DNA"/>
</dbReference>
<evidence type="ECO:0000313" key="2">
    <source>
        <dbReference type="EMBL" id="OQS41016.1"/>
    </source>
</evidence>
<dbReference type="Proteomes" id="UP000192721">
    <property type="component" value="Unassembled WGS sequence"/>
</dbReference>
<dbReference type="RefSeq" id="WP_256870368.1">
    <property type="nucleotide sequence ID" value="NZ_MUKV01000009.1"/>
</dbReference>
<accession>A0A1W0D1X7</accession>
<evidence type="ECO:0000256" key="1">
    <source>
        <dbReference type="SAM" id="Phobius"/>
    </source>
</evidence>
<evidence type="ECO:0000313" key="3">
    <source>
        <dbReference type="Proteomes" id="UP000192721"/>
    </source>
</evidence>
<keyword evidence="1" id="KW-0812">Transmembrane</keyword>
<dbReference type="AlphaFoldDB" id="A0A1W0D1X7"/>
<proteinExistence type="predicted"/>
<organism evidence="2 3">
    <name type="scientific">Chromobacterium haemolyticum</name>
    <dbReference type="NCBI Taxonomy" id="394935"/>
    <lineage>
        <taxon>Bacteria</taxon>
        <taxon>Pseudomonadati</taxon>
        <taxon>Pseudomonadota</taxon>
        <taxon>Betaproteobacteria</taxon>
        <taxon>Neisseriales</taxon>
        <taxon>Chromobacteriaceae</taxon>
        <taxon>Chromobacterium</taxon>
    </lineage>
</organism>
<comment type="caution">
    <text evidence="2">The sequence shown here is derived from an EMBL/GenBank/DDBJ whole genome shotgun (WGS) entry which is preliminary data.</text>
</comment>
<evidence type="ECO:0008006" key="4">
    <source>
        <dbReference type="Google" id="ProtNLM"/>
    </source>
</evidence>
<reference evidence="2 3" key="1">
    <citation type="submission" date="2017-02" db="EMBL/GenBank/DDBJ databases">
        <title>Chromobacterium haemolyticum H5244.</title>
        <authorList>
            <person name="Gulvik C.A."/>
        </authorList>
    </citation>
    <scope>NUCLEOTIDE SEQUENCE [LARGE SCALE GENOMIC DNA]</scope>
    <source>
        <strain evidence="2 3">H5244</strain>
    </source>
</reference>
<protein>
    <recommendedName>
        <fullName evidence="4">Superinfection immunity protein</fullName>
    </recommendedName>
</protein>
<dbReference type="InterPro" id="IPR016410">
    <property type="entry name" value="Phage_imm"/>
</dbReference>
<feature type="transmembrane region" description="Helical" evidence="1">
    <location>
        <begin position="31"/>
        <end position="54"/>
    </location>
</feature>
<sequence>METFMLVFIGLFFYFIPAGVAHDRKHKSVGGIFILNLFLGWTFIGWVIALAWACGNTGRN</sequence>
<keyword evidence="1" id="KW-0472">Membrane</keyword>
<keyword evidence="1" id="KW-1133">Transmembrane helix</keyword>
<dbReference type="Pfam" id="PF14373">
    <property type="entry name" value="Imm_superinfect"/>
    <property type="match status" value="1"/>
</dbReference>
<gene>
    <name evidence="2" type="ORF">B0T45_09280</name>
</gene>